<protein>
    <submittedName>
        <fullName evidence="1">Uncharacterized protein</fullName>
    </submittedName>
</protein>
<reference evidence="1 2" key="1">
    <citation type="submission" date="2020-03" db="EMBL/GenBank/DDBJ databases">
        <authorList>
            <person name="Zhang L."/>
            <person name="Han X."/>
            <person name="Chen Y."/>
            <person name="Yu Y."/>
        </authorList>
    </citation>
    <scope>NUCLEOTIDE SEQUENCE [LARGE SCALE GENOMIC DNA]</scope>
    <source>
        <strain evidence="1 2">A1254</strain>
        <plasmid evidence="2">pa1254_1</plasmid>
    </source>
</reference>
<gene>
    <name evidence="1" type="ORF">G8E09_19280</name>
</gene>
<accession>A0A6H0G079</accession>
<name>A0A6H0G079_ACIPI</name>
<dbReference type="EMBL" id="CP049807">
    <property type="protein sequence ID" value="QIT19958.1"/>
    <property type="molecule type" value="Genomic_DNA"/>
</dbReference>
<dbReference type="AlphaFoldDB" id="A0A6H0G079"/>
<dbReference type="RefSeq" id="WP_167564444.1">
    <property type="nucleotide sequence ID" value="NZ_CP049807.1"/>
</dbReference>
<evidence type="ECO:0000313" key="2">
    <source>
        <dbReference type="Proteomes" id="UP000501692"/>
    </source>
</evidence>
<evidence type="ECO:0000313" key="1">
    <source>
        <dbReference type="EMBL" id="QIT19958.1"/>
    </source>
</evidence>
<keyword evidence="1" id="KW-0614">Plasmid</keyword>
<organism evidence="1 2">
    <name type="scientific">Acinetobacter pittii</name>
    <name type="common">Acinetobacter genomosp. 3</name>
    <dbReference type="NCBI Taxonomy" id="48296"/>
    <lineage>
        <taxon>Bacteria</taxon>
        <taxon>Pseudomonadati</taxon>
        <taxon>Pseudomonadota</taxon>
        <taxon>Gammaproteobacteria</taxon>
        <taxon>Moraxellales</taxon>
        <taxon>Moraxellaceae</taxon>
        <taxon>Acinetobacter</taxon>
        <taxon>Acinetobacter calcoaceticus/baumannii complex</taxon>
    </lineage>
</organism>
<geneLocation type="plasmid" evidence="2">
    <name>pa1254_1</name>
</geneLocation>
<proteinExistence type="predicted"/>
<dbReference type="Proteomes" id="UP000501692">
    <property type="component" value="Plasmid pA1254_1"/>
</dbReference>
<sequence length="114" mass="13060">MYSIYIIKQDNQPVYVTAHTIHPSMSDKDKLGILMSLATIPLNVLRAYTQHKESISVSTYKTDITNELEANREVLEALNTFNNTTIERSINESTIKPEIFEIKKCSRKRAKKVS</sequence>